<dbReference type="STRING" id="316274.Haur_2534"/>
<dbReference type="HOGENOM" id="CLU_1459428_0_0_0"/>
<evidence type="ECO:0000313" key="2">
    <source>
        <dbReference type="Proteomes" id="UP000000787"/>
    </source>
</evidence>
<dbReference type="KEGG" id="hau:Haur_2534"/>
<accession>A9B063</accession>
<name>A9B063_HERA2</name>
<dbReference type="Proteomes" id="UP000000787">
    <property type="component" value="Chromosome"/>
</dbReference>
<dbReference type="InParanoid" id="A9B063"/>
<sequence length="185" mass="21637">MFDPRRARGTRRAKPRRPRRTRNRVIGYGLSQISYRIRELSMSLHIGLYGSHDTELIEAVQSVCTLLGGDLVLLDAVPADSEPKSVQVLIWYMGQHPIKLSIEQQQWLNIYILRQRRITKALVNDLVFDGTVIFEQYMIFPFDPEEFAMRIINGSLRRGYQLDYRLDYRLRTFADACEVRAKRSS</sequence>
<dbReference type="BioCyc" id="HAUR316274:GHYA-2562-MONOMER"/>
<organism evidence="1 2">
    <name type="scientific">Herpetosiphon aurantiacus (strain ATCC 23779 / DSM 785 / 114-95)</name>
    <dbReference type="NCBI Taxonomy" id="316274"/>
    <lineage>
        <taxon>Bacteria</taxon>
        <taxon>Bacillati</taxon>
        <taxon>Chloroflexota</taxon>
        <taxon>Chloroflexia</taxon>
        <taxon>Herpetosiphonales</taxon>
        <taxon>Herpetosiphonaceae</taxon>
        <taxon>Herpetosiphon</taxon>
    </lineage>
</organism>
<gene>
    <name evidence="1" type="ordered locus">Haur_2534</name>
</gene>
<protein>
    <submittedName>
        <fullName evidence="1">Uncharacterized protein</fullName>
    </submittedName>
</protein>
<keyword evidence="2" id="KW-1185">Reference proteome</keyword>
<dbReference type="EMBL" id="CP000875">
    <property type="protein sequence ID" value="ABX05172.1"/>
    <property type="molecule type" value="Genomic_DNA"/>
</dbReference>
<proteinExistence type="predicted"/>
<dbReference type="AlphaFoldDB" id="A9B063"/>
<reference evidence="1 2" key="1">
    <citation type="journal article" date="2011" name="Stand. Genomic Sci.">
        <title>Complete genome sequence of the filamentous gliding predatory bacterium Herpetosiphon aurantiacus type strain (114-95(T)).</title>
        <authorList>
            <person name="Kiss H."/>
            <person name="Nett M."/>
            <person name="Domin N."/>
            <person name="Martin K."/>
            <person name="Maresca J.A."/>
            <person name="Copeland A."/>
            <person name="Lapidus A."/>
            <person name="Lucas S."/>
            <person name="Berry K.W."/>
            <person name="Glavina Del Rio T."/>
            <person name="Dalin E."/>
            <person name="Tice H."/>
            <person name="Pitluck S."/>
            <person name="Richardson P."/>
            <person name="Bruce D."/>
            <person name="Goodwin L."/>
            <person name="Han C."/>
            <person name="Detter J.C."/>
            <person name="Schmutz J."/>
            <person name="Brettin T."/>
            <person name="Land M."/>
            <person name="Hauser L."/>
            <person name="Kyrpides N.C."/>
            <person name="Ivanova N."/>
            <person name="Goker M."/>
            <person name="Woyke T."/>
            <person name="Klenk H.P."/>
            <person name="Bryant D.A."/>
        </authorList>
    </citation>
    <scope>NUCLEOTIDE SEQUENCE [LARGE SCALE GENOMIC DNA]</scope>
    <source>
        <strain evidence="2">ATCC 23779 / DSM 785 / 114-95</strain>
    </source>
</reference>
<evidence type="ECO:0000313" key="1">
    <source>
        <dbReference type="EMBL" id="ABX05172.1"/>
    </source>
</evidence>